<dbReference type="Pfam" id="PF13160">
    <property type="entry name" value="DUF3995"/>
    <property type="match status" value="1"/>
</dbReference>
<keyword evidence="1" id="KW-1133">Transmembrane helix</keyword>
<dbReference type="EMBL" id="FOXH01000003">
    <property type="protein sequence ID" value="SFP45122.1"/>
    <property type="molecule type" value="Genomic_DNA"/>
</dbReference>
<dbReference type="RefSeq" id="WP_143095163.1">
    <property type="nucleotide sequence ID" value="NZ_FOXH01000003.1"/>
</dbReference>
<keyword evidence="1" id="KW-0812">Transmembrane</keyword>
<accession>A0A1I5QFW0</accession>
<dbReference type="OrthoDB" id="8590912at2"/>
<evidence type="ECO:0000313" key="3">
    <source>
        <dbReference type="Proteomes" id="UP000199306"/>
    </source>
</evidence>
<organism evidence="2 3">
    <name type="scientific">Pseudarcicella hirudinis</name>
    <dbReference type="NCBI Taxonomy" id="1079859"/>
    <lineage>
        <taxon>Bacteria</taxon>
        <taxon>Pseudomonadati</taxon>
        <taxon>Bacteroidota</taxon>
        <taxon>Cytophagia</taxon>
        <taxon>Cytophagales</taxon>
        <taxon>Flectobacillaceae</taxon>
        <taxon>Pseudarcicella</taxon>
    </lineage>
</organism>
<keyword evidence="1" id="KW-0472">Membrane</keyword>
<dbReference type="Proteomes" id="UP000199306">
    <property type="component" value="Unassembled WGS sequence"/>
</dbReference>
<keyword evidence="3" id="KW-1185">Reference proteome</keyword>
<sequence length="151" mass="16783">MTSLTFLSSLNALIFGVISGLHVYWGFCALFGIKSENMTSVVPEIHGRPVFVPSAVSTFLVALVLGLAAFISLRSLTVFNENFTIFPVWIVYGNLVISVIFLIRAIGEFKYVGFFKKVKGTLFAKNDTLFYSPLCLLISIVALFIFLKIRN</sequence>
<dbReference type="InterPro" id="IPR025058">
    <property type="entry name" value="DUF3995"/>
</dbReference>
<name>A0A1I5QFW0_9BACT</name>
<evidence type="ECO:0000313" key="2">
    <source>
        <dbReference type="EMBL" id="SFP45122.1"/>
    </source>
</evidence>
<evidence type="ECO:0000256" key="1">
    <source>
        <dbReference type="SAM" id="Phobius"/>
    </source>
</evidence>
<dbReference type="AlphaFoldDB" id="A0A1I5QFW0"/>
<gene>
    <name evidence="2" type="ORF">SAMN04515674_103176</name>
</gene>
<feature type="transmembrane region" description="Helical" evidence="1">
    <location>
        <begin position="128"/>
        <end position="147"/>
    </location>
</feature>
<feature type="transmembrane region" description="Helical" evidence="1">
    <location>
        <begin position="54"/>
        <end position="73"/>
    </location>
</feature>
<reference evidence="2 3" key="1">
    <citation type="submission" date="2016-10" db="EMBL/GenBank/DDBJ databases">
        <authorList>
            <person name="de Groot N.N."/>
        </authorList>
    </citation>
    <scope>NUCLEOTIDE SEQUENCE [LARGE SCALE GENOMIC DNA]</scope>
    <source>
        <strain evidence="3">E92,LMG 26720,CCM 7988</strain>
    </source>
</reference>
<protein>
    <recommendedName>
        <fullName evidence="4">DUF3995 domain-containing protein</fullName>
    </recommendedName>
</protein>
<proteinExistence type="predicted"/>
<feature type="transmembrane region" description="Helical" evidence="1">
    <location>
        <begin position="85"/>
        <end position="107"/>
    </location>
</feature>
<feature type="transmembrane region" description="Helical" evidence="1">
    <location>
        <begin position="12"/>
        <end position="33"/>
    </location>
</feature>
<evidence type="ECO:0008006" key="4">
    <source>
        <dbReference type="Google" id="ProtNLM"/>
    </source>
</evidence>